<dbReference type="InterPro" id="IPR011991">
    <property type="entry name" value="ArsR-like_HTH"/>
</dbReference>
<feature type="domain" description="HTH marR-type" evidence="1">
    <location>
        <begin position="1"/>
        <end position="134"/>
    </location>
</feature>
<dbReference type="InterPro" id="IPR000835">
    <property type="entry name" value="HTH_MarR-typ"/>
</dbReference>
<dbReference type="PRINTS" id="PR00598">
    <property type="entry name" value="HTHMARR"/>
</dbReference>
<dbReference type="GO" id="GO:0006950">
    <property type="term" value="P:response to stress"/>
    <property type="evidence" value="ECO:0007669"/>
    <property type="project" value="TreeGrafter"/>
</dbReference>
<dbReference type="GO" id="GO:0003677">
    <property type="term" value="F:DNA binding"/>
    <property type="evidence" value="ECO:0007669"/>
    <property type="project" value="UniProtKB-KW"/>
</dbReference>
<keyword evidence="2" id="KW-0238">DNA-binding</keyword>
<dbReference type="EMBL" id="FODD01000017">
    <property type="protein sequence ID" value="SEO10292.1"/>
    <property type="molecule type" value="Genomic_DNA"/>
</dbReference>
<dbReference type="SUPFAM" id="SSF46785">
    <property type="entry name" value="Winged helix' DNA-binding domain"/>
    <property type="match status" value="1"/>
</dbReference>
<dbReference type="Proteomes" id="UP000181951">
    <property type="component" value="Unassembled WGS sequence"/>
</dbReference>
<dbReference type="Gene3D" id="1.10.10.10">
    <property type="entry name" value="Winged helix-like DNA-binding domain superfamily/Winged helix DNA-binding domain"/>
    <property type="match status" value="1"/>
</dbReference>
<dbReference type="PROSITE" id="PS50995">
    <property type="entry name" value="HTH_MARR_2"/>
    <property type="match status" value="1"/>
</dbReference>
<dbReference type="PANTHER" id="PTHR33164:SF99">
    <property type="entry name" value="MARR FAMILY REGULATORY PROTEIN"/>
    <property type="match status" value="1"/>
</dbReference>
<sequence length="142" mass="15427">MSLTASLLTAATVLVDDIHSGVAARGYTDIRPTHGFVFSRLSEAGATVTEVAEHLGVTRQAASQIVDELVAKGYVERRPHPSDARARLVVLTERGVRCTWAAEDAAVDALESWEDILGEQRLLAMRDELVRLAPNGPLRPAW</sequence>
<dbReference type="InterPro" id="IPR036388">
    <property type="entry name" value="WH-like_DNA-bd_sf"/>
</dbReference>
<dbReference type="CDD" id="cd00090">
    <property type="entry name" value="HTH_ARSR"/>
    <property type="match status" value="1"/>
</dbReference>
<dbReference type="GO" id="GO:0003700">
    <property type="term" value="F:DNA-binding transcription factor activity"/>
    <property type="evidence" value="ECO:0007669"/>
    <property type="project" value="InterPro"/>
</dbReference>
<evidence type="ECO:0000259" key="1">
    <source>
        <dbReference type="PROSITE" id="PS50995"/>
    </source>
</evidence>
<dbReference type="AlphaFoldDB" id="A0A1H8LYS2"/>
<name>A0A1H8LYS2_9ACTN</name>
<keyword evidence="3" id="KW-1185">Reference proteome</keyword>
<evidence type="ECO:0000313" key="3">
    <source>
        <dbReference type="Proteomes" id="UP000181951"/>
    </source>
</evidence>
<dbReference type="SMART" id="SM00347">
    <property type="entry name" value="HTH_MARR"/>
    <property type="match status" value="1"/>
</dbReference>
<organism evidence="2 3">
    <name type="scientific">Actinacidiphila rubida</name>
    <dbReference type="NCBI Taxonomy" id="310780"/>
    <lineage>
        <taxon>Bacteria</taxon>
        <taxon>Bacillati</taxon>
        <taxon>Actinomycetota</taxon>
        <taxon>Actinomycetes</taxon>
        <taxon>Kitasatosporales</taxon>
        <taxon>Streptomycetaceae</taxon>
        <taxon>Actinacidiphila</taxon>
    </lineage>
</organism>
<gene>
    <name evidence="2" type="ORF">SAMN05216267_101793</name>
</gene>
<dbReference type="InterPro" id="IPR039422">
    <property type="entry name" value="MarR/SlyA-like"/>
</dbReference>
<reference evidence="2 3" key="1">
    <citation type="submission" date="2016-10" db="EMBL/GenBank/DDBJ databases">
        <authorList>
            <person name="de Groot N.N."/>
        </authorList>
    </citation>
    <scope>NUCLEOTIDE SEQUENCE [LARGE SCALE GENOMIC DNA]</scope>
    <source>
        <strain evidence="2 3">CGMCC 4.2026</strain>
    </source>
</reference>
<protein>
    <submittedName>
        <fullName evidence="2">DNA-binding transcriptional regulator, MarR family</fullName>
    </submittedName>
</protein>
<proteinExistence type="predicted"/>
<dbReference type="InterPro" id="IPR036390">
    <property type="entry name" value="WH_DNA-bd_sf"/>
</dbReference>
<evidence type="ECO:0000313" key="2">
    <source>
        <dbReference type="EMBL" id="SEO10292.1"/>
    </source>
</evidence>
<accession>A0A1H8LYS2</accession>
<dbReference type="STRING" id="310780.SAMN05216267_101793"/>
<dbReference type="PANTHER" id="PTHR33164">
    <property type="entry name" value="TRANSCRIPTIONAL REGULATOR, MARR FAMILY"/>
    <property type="match status" value="1"/>
</dbReference>
<dbReference type="Pfam" id="PF12802">
    <property type="entry name" value="MarR_2"/>
    <property type="match status" value="1"/>
</dbReference>